<name>A0ABQ3QS28_9ACTN</name>
<evidence type="ECO:0000256" key="1">
    <source>
        <dbReference type="SAM" id="MobiDB-lite"/>
    </source>
</evidence>
<accession>A0ABQ3QS28</accession>
<feature type="compositionally biased region" description="Basic and acidic residues" evidence="1">
    <location>
        <begin position="63"/>
        <end position="74"/>
    </location>
</feature>
<protein>
    <submittedName>
        <fullName evidence="2">Uncharacterized protein</fullName>
    </submittedName>
</protein>
<feature type="region of interest" description="Disordered" evidence="1">
    <location>
        <begin position="51"/>
        <end position="74"/>
    </location>
</feature>
<gene>
    <name evidence="2" type="ORF">Sviol_45090</name>
</gene>
<dbReference type="Proteomes" id="UP001050808">
    <property type="component" value="Unassembled WGS sequence"/>
</dbReference>
<evidence type="ECO:0000313" key="3">
    <source>
        <dbReference type="Proteomes" id="UP001050808"/>
    </source>
</evidence>
<proteinExistence type="predicted"/>
<reference evidence="2" key="1">
    <citation type="submission" date="2024-05" db="EMBL/GenBank/DDBJ databases">
        <title>Whole genome shotgun sequence of Streptomyces violascens NBRC 12920.</title>
        <authorList>
            <person name="Komaki H."/>
            <person name="Tamura T."/>
        </authorList>
    </citation>
    <scope>NUCLEOTIDE SEQUENCE</scope>
    <source>
        <strain evidence="2">NBRC 12920</strain>
    </source>
</reference>
<dbReference type="EMBL" id="BNDY01000017">
    <property type="protein sequence ID" value="GHI40101.1"/>
    <property type="molecule type" value="Genomic_DNA"/>
</dbReference>
<evidence type="ECO:0000313" key="2">
    <source>
        <dbReference type="EMBL" id="GHI40101.1"/>
    </source>
</evidence>
<comment type="caution">
    <text evidence="2">The sequence shown here is derived from an EMBL/GenBank/DDBJ whole genome shotgun (WGS) entry which is preliminary data.</text>
</comment>
<sequence length="132" mass="14382">MQPSERPSVRTQRQGSGVGVVLATAHHVACETTRVLLADRAGSALRFPRHQQSPCRAFGGDELAGRRPGEPLNLKAERDRDPALCVVRKGTPGQLDATMPRSVEFARVPNTNPFPGTLEFLNGETFCVYAEQ</sequence>
<keyword evidence="3" id="KW-1185">Reference proteome</keyword>
<organism evidence="2 3">
    <name type="scientific">Streptomyces violascens</name>
    <dbReference type="NCBI Taxonomy" id="67381"/>
    <lineage>
        <taxon>Bacteria</taxon>
        <taxon>Bacillati</taxon>
        <taxon>Actinomycetota</taxon>
        <taxon>Actinomycetes</taxon>
        <taxon>Kitasatosporales</taxon>
        <taxon>Streptomycetaceae</taxon>
        <taxon>Streptomyces</taxon>
    </lineage>
</organism>